<dbReference type="PANTHER" id="PTHR21330:SF1">
    <property type="entry name" value="E3 SUMO-PROTEIN LIGASE NSE2"/>
    <property type="match status" value="1"/>
</dbReference>
<evidence type="ECO:0000256" key="3">
    <source>
        <dbReference type="ARBA" id="ARBA00008212"/>
    </source>
</evidence>
<comment type="caution">
    <text evidence="13">The sequence shown here is derived from an EMBL/GenBank/DDBJ whole genome shotgun (WGS) entry which is preliminary data.</text>
</comment>
<dbReference type="STRING" id="105984.A0A427YBT8"/>
<evidence type="ECO:0000313" key="13">
    <source>
        <dbReference type="EMBL" id="RSH88565.1"/>
    </source>
</evidence>
<keyword evidence="4" id="KW-0808">Transferase</keyword>
<gene>
    <name evidence="13" type="ORF">EHS24_001110</name>
</gene>
<dbReference type="GO" id="GO:0061665">
    <property type="term" value="F:SUMO ligase activity"/>
    <property type="evidence" value="ECO:0007669"/>
    <property type="project" value="TreeGrafter"/>
</dbReference>
<organism evidence="13 14">
    <name type="scientific">Apiotrichum porosum</name>
    <dbReference type="NCBI Taxonomy" id="105984"/>
    <lineage>
        <taxon>Eukaryota</taxon>
        <taxon>Fungi</taxon>
        <taxon>Dikarya</taxon>
        <taxon>Basidiomycota</taxon>
        <taxon>Agaricomycotina</taxon>
        <taxon>Tremellomycetes</taxon>
        <taxon>Trichosporonales</taxon>
        <taxon>Trichosporonaceae</taxon>
        <taxon>Apiotrichum</taxon>
    </lineage>
</organism>
<dbReference type="GO" id="GO:0000724">
    <property type="term" value="P:double-strand break repair via homologous recombination"/>
    <property type="evidence" value="ECO:0007669"/>
    <property type="project" value="InterPro"/>
</dbReference>
<feature type="compositionally biased region" description="Basic and acidic residues" evidence="11">
    <location>
        <begin position="21"/>
        <end position="34"/>
    </location>
</feature>
<evidence type="ECO:0000256" key="11">
    <source>
        <dbReference type="SAM" id="MobiDB-lite"/>
    </source>
</evidence>
<reference evidence="13 14" key="1">
    <citation type="submission" date="2018-11" db="EMBL/GenBank/DDBJ databases">
        <title>Genome sequence of Apiotrichum porosum DSM 27194.</title>
        <authorList>
            <person name="Aliyu H."/>
            <person name="Gorte O."/>
            <person name="Ochsenreither K."/>
        </authorList>
    </citation>
    <scope>NUCLEOTIDE SEQUENCE [LARGE SCALE GENOMIC DNA]</scope>
    <source>
        <strain evidence="13 14">DSM 27194</strain>
    </source>
</reference>
<accession>A0A427YBT8</accession>
<keyword evidence="5" id="KW-0479">Metal-binding</keyword>
<keyword evidence="6 10" id="KW-0863">Zinc-finger</keyword>
<proteinExistence type="inferred from homology"/>
<keyword evidence="7" id="KW-0833">Ubl conjugation pathway</keyword>
<evidence type="ECO:0000256" key="8">
    <source>
        <dbReference type="ARBA" id="ARBA00022833"/>
    </source>
</evidence>
<dbReference type="RefSeq" id="XP_028480773.1">
    <property type="nucleotide sequence ID" value="XM_028616916.1"/>
</dbReference>
<keyword evidence="9" id="KW-0539">Nucleus</keyword>
<protein>
    <recommendedName>
        <fullName evidence="12">SP-RING-type domain-containing protein</fullName>
    </recommendedName>
</protein>
<dbReference type="PANTHER" id="PTHR21330">
    <property type="entry name" value="E3 SUMO-PROTEIN LIGASE NSE2"/>
    <property type="match status" value="1"/>
</dbReference>
<evidence type="ECO:0000256" key="9">
    <source>
        <dbReference type="ARBA" id="ARBA00023242"/>
    </source>
</evidence>
<evidence type="ECO:0000256" key="10">
    <source>
        <dbReference type="PROSITE-ProRule" id="PRU00452"/>
    </source>
</evidence>
<evidence type="ECO:0000256" key="6">
    <source>
        <dbReference type="ARBA" id="ARBA00022771"/>
    </source>
</evidence>
<dbReference type="Proteomes" id="UP000279236">
    <property type="component" value="Unassembled WGS sequence"/>
</dbReference>
<dbReference type="GO" id="GO:0016925">
    <property type="term" value="P:protein sumoylation"/>
    <property type="evidence" value="ECO:0007669"/>
    <property type="project" value="UniProtKB-UniPathway"/>
</dbReference>
<dbReference type="SUPFAM" id="SSF57850">
    <property type="entry name" value="RING/U-box"/>
    <property type="match status" value="1"/>
</dbReference>
<dbReference type="Gene3D" id="3.30.40.10">
    <property type="entry name" value="Zinc/RING finger domain, C3HC4 (zinc finger)"/>
    <property type="match status" value="1"/>
</dbReference>
<comment type="pathway">
    <text evidence="2">Protein modification; protein sumoylation.</text>
</comment>
<dbReference type="AlphaFoldDB" id="A0A427YBT8"/>
<evidence type="ECO:0000259" key="12">
    <source>
        <dbReference type="PROSITE" id="PS51044"/>
    </source>
</evidence>
<evidence type="ECO:0000256" key="5">
    <source>
        <dbReference type="ARBA" id="ARBA00022723"/>
    </source>
</evidence>
<dbReference type="Pfam" id="PF11789">
    <property type="entry name" value="zf-Nse"/>
    <property type="match status" value="1"/>
</dbReference>
<dbReference type="UniPathway" id="UPA00886"/>
<name>A0A427YBT8_9TREE</name>
<sequence>MSRSNAAASSSRRQTNGTQQHSDDEAERQVKPTLDDEDDDEDDDPRSHWSRATFEDVPMSKAASIKVLREIQDKFNQVADNLSKGVDLALETGKALEEASPDDELIEEVEKNLWTILEQKEVLEIQKGVIDEVINELTNHGEMVGVEALYHTRAEKKVNEYTSKSLRAKFKDNEDYRNFRQDIWEVNHDNEACPPLSRWLPRGDDDEEGSDDEIEMGQTLVTFRCPITLHYFEDACVSTLCNHHYSYAAIIMHIEQASRSRNVGAKCPVAGCNKVLTKADIKRDPDMQRRTDARQKKTQQREEDSIANESYIDIE</sequence>
<comment type="similarity">
    <text evidence="3">Belongs to the NSE2 family.</text>
</comment>
<dbReference type="InterPro" id="IPR004181">
    <property type="entry name" value="Znf_MIZ"/>
</dbReference>
<feature type="region of interest" description="Disordered" evidence="11">
    <location>
        <begin position="281"/>
        <end position="315"/>
    </location>
</feature>
<dbReference type="GO" id="GO:0030915">
    <property type="term" value="C:Smc5-Smc6 complex"/>
    <property type="evidence" value="ECO:0007669"/>
    <property type="project" value="InterPro"/>
</dbReference>
<evidence type="ECO:0000256" key="4">
    <source>
        <dbReference type="ARBA" id="ARBA00022679"/>
    </source>
</evidence>
<feature type="compositionally biased region" description="Acidic residues" evidence="11">
    <location>
        <begin position="35"/>
        <end position="44"/>
    </location>
</feature>
<dbReference type="CDD" id="cd16651">
    <property type="entry name" value="SPL-RING_NSE2"/>
    <property type="match status" value="1"/>
</dbReference>
<dbReference type="PROSITE" id="PS51044">
    <property type="entry name" value="ZF_SP_RING"/>
    <property type="match status" value="1"/>
</dbReference>
<keyword evidence="14" id="KW-1185">Reference proteome</keyword>
<evidence type="ECO:0000256" key="7">
    <source>
        <dbReference type="ARBA" id="ARBA00022786"/>
    </source>
</evidence>
<comment type="subcellular location">
    <subcellularLocation>
        <location evidence="1">Nucleus</location>
    </subcellularLocation>
</comment>
<evidence type="ECO:0000256" key="1">
    <source>
        <dbReference type="ARBA" id="ARBA00004123"/>
    </source>
</evidence>
<feature type="region of interest" description="Disordered" evidence="11">
    <location>
        <begin position="1"/>
        <end position="55"/>
    </location>
</feature>
<dbReference type="GeneID" id="39585653"/>
<dbReference type="GO" id="GO:0008270">
    <property type="term" value="F:zinc ion binding"/>
    <property type="evidence" value="ECO:0007669"/>
    <property type="project" value="UniProtKB-KW"/>
</dbReference>
<dbReference type="InterPro" id="IPR026846">
    <property type="entry name" value="Nse2(Mms21)"/>
</dbReference>
<feature type="compositionally biased region" description="Low complexity" evidence="11">
    <location>
        <begin position="1"/>
        <end position="13"/>
    </location>
</feature>
<dbReference type="GO" id="GO:0005634">
    <property type="term" value="C:nucleus"/>
    <property type="evidence" value="ECO:0007669"/>
    <property type="project" value="UniProtKB-SubCell"/>
</dbReference>
<dbReference type="EMBL" id="RSCE01000001">
    <property type="protein sequence ID" value="RSH88565.1"/>
    <property type="molecule type" value="Genomic_DNA"/>
</dbReference>
<feature type="domain" description="SP-RING-type" evidence="12">
    <location>
        <begin position="210"/>
        <end position="296"/>
    </location>
</feature>
<keyword evidence="8" id="KW-0862">Zinc</keyword>
<dbReference type="OrthoDB" id="26899at2759"/>
<evidence type="ECO:0000256" key="2">
    <source>
        <dbReference type="ARBA" id="ARBA00004718"/>
    </source>
</evidence>
<dbReference type="InterPro" id="IPR013083">
    <property type="entry name" value="Znf_RING/FYVE/PHD"/>
</dbReference>
<evidence type="ECO:0000313" key="14">
    <source>
        <dbReference type="Proteomes" id="UP000279236"/>
    </source>
</evidence>
<feature type="compositionally biased region" description="Basic and acidic residues" evidence="11">
    <location>
        <begin position="281"/>
        <end position="304"/>
    </location>
</feature>